<name>A0A975TZ60_9RHOB</name>
<gene>
    <name evidence="3" type="ORF">KUL25_13285</name>
</gene>
<sequence length="509" mass="55077">MTIDQLRRDATVLKRAYSGQHPDALLRVAAHRPRPDGVALKHADFLHVIARERGFASWPHLKVSVETQGMDRAQRQQRLALALKNRQDHVVRQMLDTDPSLPEGNLALSLLIYDRAAVAQMIVEDPSRATAPAPLIPPLTVLAQSTAIHLFPDREGEMLAIADLLLANGADVNHGVPEEDGHALSTLYFAMGHANNMALSEWLLDHGADPNDGESLYHATELGHHGGLRLLLAHGADPRGSNALLRAMDFHDVDAVQMLLDAGARADDFNPEEVGGEAPWTVPALHQAARRMSPPEMVTLLLDNGADPQRIYDGVTPYAYARIFGNTALAQQLEAAGHATPLTEVEALLAEVADGVVPEGRYIDPAKLPPAARNIIRDILHLPGKLPHVQRLVAVGVEYDRPDASGVTPVQAAGWSGLPDVMATFLHLKPDLAHINSYGGTLFSTILHGAENNPDREGRDYIACLRLALEHGVALPRAVPDRVGDPEIAAFLRDWAEAKPGQVVENGPV</sequence>
<dbReference type="EMBL" id="JAIMBW010000001">
    <property type="protein sequence ID" value="MBY4893738.1"/>
    <property type="molecule type" value="Genomic_DNA"/>
</dbReference>
<dbReference type="SMART" id="SM00248">
    <property type="entry name" value="ANK"/>
    <property type="match status" value="7"/>
</dbReference>
<keyword evidence="1" id="KW-0677">Repeat</keyword>
<evidence type="ECO:0000313" key="3">
    <source>
        <dbReference type="EMBL" id="QXL90055.1"/>
    </source>
</evidence>
<organism evidence="3">
    <name type="scientific">Gymnodinialimonas phycosphaerae</name>
    <dbReference type="NCBI Taxonomy" id="2841589"/>
    <lineage>
        <taxon>Bacteria</taxon>
        <taxon>Pseudomonadati</taxon>
        <taxon>Pseudomonadota</taxon>
        <taxon>Alphaproteobacteria</taxon>
        <taxon>Rhodobacterales</taxon>
        <taxon>Paracoccaceae</taxon>
        <taxon>Gymnodinialimonas</taxon>
    </lineage>
</organism>
<keyword evidence="2" id="KW-0040">ANK repeat</keyword>
<dbReference type="RefSeq" id="WP_257893394.1">
    <property type="nucleotide sequence ID" value="NZ_JAIMBW010000001.1"/>
</dbReference>
<dbReference type="AlphaFoldDB" id="A0A975TZ60"/>
<evidence type="ECO:0000313" key="4">
    <source>
        <dbReference type="Proteomes" id="UP000693972"/>
    </source>
</evidence>
<reference evidence="3 4" key="1">
    <citation type="submission" date="2021-07" db="EMBL/GenBank/DDBJ databases">
        <title>Karlodiniumbacter phycospheric gen. nov., sp. nov., a phycosphere bacterium isolated from karlodinium veneficum.</title>
        <authorList>
            <person name="Peng Y."/>
            <person name="Jiang L."/>
            <person name="Lee J."/>
        </authorList>
    </citation>
    <scope>NUCLEOTIDE SEQUENCE</scope>
    <source>
        <strain evidence="3 4">N5</strain>
    </source>
</reference>
<evidence type="ECO:0000256" key="1">
    <source>
        <dbReference type="ARBA" id="ARBA00022737"/>
    </source>
</evidence>
<dbReference type="PANTHER" id="PTHR24189">
    <property type="entry name" value="MYOTROPHIN"/>
    <property type="match status" value="1"/>
</dbReference>
<evidence type="ECO:0000256" key="2">
    <source>
        <dbReference type="ARBA" id="ARBA00023043"/>
    </source>
</evidence>
<dbReference type="EMBL" id="CP078073">
    <property type="protein sequence ID" value="QXL90055.1"/>
    <property type="molecule type" value="Genomic_DNA"/>
</dbReference>
<keyword evidence="4" id="KW-1185">Reference proteome</keyword>
<dbReference type="InterPro" id="IPR036770">
    <property type="entry name" value="Ankyrin_rpt-contain_sf"/>
</dbReference>
<dbReference type="SUPFAM" id="SSF48403">
    <property type="entry name" value="Ankyrin repeat"/>
    <property type="match status" value="2"/>
</dbReference>
<proteinExistence type="predicted"/>
<accession>A0A975TZ60</accession>
<protein>
    <submittedName>
        <fullName evidence="3">Ankyrin repeat domain-containing protein</fullName>
    </submittedName>
</protein>
<dbReference type="Gene3D" id="1.25.40.20">
    <property type="entry name" value="Ankyrin repeat-containing domain"/>
    <property type="match status" value="2"/>
</dbReference>
<dbReference type="InterPro" id="IPR050745">
    <property type="entry name" value="Multifunctional_regulatory"/>
</dbReference>
<dbReference type="Pfam" id="PF00023">
    <property type="entry name" value="Ank"/>
    <property type="match status" value="1"/>
</dbReference>
<dbReference type="Pfam" id="PF12796">
    <property type="entry name" value="Ank_2"/>
    <property type="match status" value="1"/>
</dbReference>
<dbReference type="PANTHER" id="PTHR24189:SF50">
    <property type="entry name" value="ANKYRIN REPEAT AND SOCS BOX PROTEIN 2"/>
    <property type="match status" value="1"/>
</dbReference>
<dbReference type="Proteomes" id="UP000693972">
    <property type="component" value="Unassembled WGS sequence"/>
</dbReference>
<dbReference type="InterPro" id="IPR002110">
    <property type="entry name" value="Ankyrin_rpt"/>
</dbReference>